<dbReference type="InterPro" id="IPR035996">
    <property type="entry name" value="4pyrrol_Methylase_sf"/>
</dbReference>
<dbReference type="EC" id="2.1.1.130" evidence="10"/>
<dbReference type="InterPro" id="IPR012382">
    <property type="entry name" value="CobI/CbiL"/>
</dbReference>
<keyword evidence="6" id="KW-0949">S-adenosyl-L-methionine</keyword>
<comment type="similarity">
    <text evidence="2 7 8">Belongs to the precorrin methyltransferase family.</text>
</comment>
<comment type="pathway">
    <text evidence="1">Cofactor biosynthesis; adenosylcobalamin biosynthesis.</text>
</comment>
<name>A0A7W8M646_9FIRM</name>
<dbReference type="GO" id="GO:0032259">
    <property type="term" value="P:methylation"/>
    <property type="evidence" value="ECO:0007669"/>
    <property type="project" value="UniProtKB-KW"/>
</dbReference>
<dbReference type="InterPro" id="IPR006364">
    <property type="entry name" value="CobI/CbiL/CobIJ_dom"/>
</dbReference>
<evidence type="ECO:0000313" key="10">
    <source>
        <dbReference type="EMBL" id="MBB5265943.1"/>
    </source>
</evidence>
<evidence type="ECO:0000256" key="4">
    <source>
        <dbReference type="ARBA" id="ARBA00022603"/>
    </source>
</evidence>
<evidence type="ECO:0000259" key="9">
    <source>
        <dbReference type="Pfam" id="PF00590"/>
    </source>
</evidence>
<evidence type="ECO:0000256" key="1">
    <source>
        <dbReference type="ARBA" id="ARBA00004953"/>
    </source>
</evidence>
<dbReference type="SUPFAM" id="SSF53790">
    <property type="entry name" value="Tetrapyrrole methylase"/>
    <property type="match status" value="1"/>
</dbReference>
<evidence type="ECO:0000256" key="7">
    <source>
        <dbReference type="PIRNR" id="PIRNR036427"/>
    </source>
</evidence>
<dbReference type="PIRSF" id="PIRSF036427">
    <property type="entry name" value="Precrrn-2_mtase"/>
    <property type="match status" value="1"/>
</dbReference>
<dbReference type="Proteomes" id="UP000543642">
    <property type="component" value="Unassembled WGS sequence"/>
</dbReference>
<accession>A0A7W8M646</accession>
<dbReference type="GO" id="GO:0043781">
    <property type="term" value="F:cobalt-factor II C20-methyltransferase activity"/>
    <property type="evidence" value="ECO:0007669"/>
    <property type="project" value="UniProtKB-EC"/>
</dbReference>
<comment type="caution">
    <text evidence="10">The sequence shown here is derived from an EMBL/GenBank/DDBJ whole genome shotgun (WGS) entry which is preliminary data.</text>
</comment>
<sequence>MSGILYGIGVGPGDGQLLTIRAYRLLTGAKVIAVPVKKYGESSRALNIIRETVDVAGKTIVELEFPMARQKSVLEESHKMAARKISAWLDQGEDVMLITLGDVSVYSTCTYVLDKIRQMGYPIRIIPGIPSFCSGAALAGLSLAEGDEKLAVLSSLGESSEIEKILDDFDNVVLMKAGRQMENIEKILEEKGLLKNATVICNAGMEDMYIGPVDGSREYGYFTTLIVKKGSREL</sequence>
<dbReference type="CDD" id="cd11645">
    <property type="entry name" value="Precorrin_2_C20_MT"/>
    <property type="match status" value="1"/>
</dbReference>
<evidence type="ECO:0000256" key="2">
    <source>
        <dbReference type="ARBA" id="ARBA00005879"/>
    </source>
</evidence>
<dbReference type="PANTHER" id="PTHR43467">
    <property type="entry name" value="COBALT-PRECORRIN-2 C(20)-METHYLTRANSFERASE"/>
    <property type="match status" value="1"/>
</dbReference>
<dbReference type="NCBIfam" id="TIGR01467">
    <property type="entry name" value="cobI_cbiL"/>
    <property type="match status" value="1"/>
</dbReference>
<dbReference type="RefSeq" id="WP_183776143.1">
    <property type="nucleotide sequence ID" value="NZ_CAWVEG010000161.1"/>
</dbReference>
<dbReference type="PANTHER" id="PTHR43467:SF2">
    <property type="entry name" value="COBALT-PRECORRIN-2 C(20)-METHYLTRANSFERASE"/>
    <property type="match status" value="1"/>
</dbReference>
<proteinExistence type="inferred from homology"/>
<evidence type="ECO:0000313" key="11">
    <source>
        <dbReference type="Proteomes" id="UP000543642"/>
    </source>
</evidence>
<dbReference type="EMBL" id="JACHFW010000016">
    <property type="protein sequence ID" value="MBB5265943.1"/>
    <property type="molecule type" value="Genomic_DNA"/>
</dbReference>
<organism evidence="10 11">
    <name type="scientific">Catenibacillus scindens</name>
    <dbReference type="NCBI Taxonomy" id="673271"/>
    <lineage>
        <taxon>Bacteria</taxon>
        <taxon>Bacillati</taxon>
        <taxon>Bacillota</taxon>
        <taxon>Clostridia</taxon>
        <taxon>Lachnospirales</taxon>
        <taxon>Lachnospiraceae</taxon>
        <taxon>Catenibacillus</taxon>
    </lineage>
</organism>
<evidence type="ECO:0000256" key="8">
    <source>
        <dbReference type="RuleBase" id="RU003960"/>
    </source>
</evidence>
<dbReference type="Pfam" id="PF00590">
    <property type="entry name" value="TP_methylase"/>
    <property type="match status" value="1"/>
</dbReference>
<dbReference type="GO" id="GO:0030788">
    <property type="term" value="F:precorrin-2 C20-methyltransferase activity"/>
    <property type="evidence" value="ECO:0007669"/>
    <property type="project" value="UniProtKB-EC"/>
</dbReference>
<keyword evidence="3" id="KW-0169">Cobalamin biosynthesis</keyword>
<keyword evidence="11" id="KW-1185">Reference proteome</keyword>
<dbReference type="InterPro" id="IPR014776">
    <property type="entry name" value="4pyrrole_Mease_sub2"/>
</dbReference>
<dbReference type="InterPro" id="IPR014777">
    <property type="entry name" value="4pyrrole_Mease_sub1"/>
</dbReference>
<dbReference type="AlphaFoldDB" id="A0A7W8M646"/>
<dbReference type="Gene3D" id="3.30.950.10">
    <property type="entry name" value="Methyltransferase, Cobalt-precorrin-4 Transmethylase, Domain 2"/>
    <property type="match status" value="1"/>
</dbReference>
<dbReference type="InterPro" id="IPR003043">
    <property type="entry name" value="Uropor_MeTrfase_CS"/>
</dbReference>
<feature type="domain" description="Tetrapyrrole methylase" evidence="9">
    <location>
        <begin position="5"/>
        <end position="207"/>
    </location>
</feature>
<dbReference type="InterPro" id="IPR000878">
    <property type="entry name" value="4pyrrol_Mease"/>
</dbReference>
<gene>
    <name evidence="10" type="ORF">HNP82_003094</name>
</gene>
<keyword evidence="5 8" id="KW-0808">Transferase</keyword>
<dbReference type="PROSITE" id="PS00840">
    <property type="entry name" value="SUMT_2"/>
    <property type="match status" value="1"/>
</dbReference>
<protein>
    <submittedName>
        <fullName evidence="10">Precorrin-2/cobalt-factor-2 C20-methyltransferase</fullName>
        <ecNumber evidence="10">2.1.1.130</ecNumber>
        <ecNumber evidence="10">2.1.1.151</ecNumber>
    </submittedName>
</protein>
<evidence type="ECO:0000256" key="3">
    <source>
        <dbReference type="ARBA" id="ARBA00022573"/>
    </source>
</evidence>
<dbReference type="EC" id="2.1.1.151" evidence="10"/>
<keyword evidence="4 8" id="KW-0489">Methyltransferase</keyword>
<dbReference type="Gene3D" id="3.40.1010.10">
    <property type="entry name" value="Cobalt-precorrin-4 Transmethylase, Domain 1"/>
    <property type="match status" value="1"/>
</dbReference>
<dbReference type="GO" id="GO:0009236">
    <property type="term" value="P:cobalamin biosynthetic process"/>
    <property type="evidence" value="ECO:0007669"/>
    <property type="project" value="UniProtKB-UniRule"/>
</dbReference>
<dbReference type="UniPathway" id="UPA00148"/>
<evidence type="ECO:0000256" key="5">
    <source>
        <dbReference type="ARBA" id="ARBA00022679"/>
    </source>
</evidence>
<evidence type="ECO:0000256" key="6">
    <source>
        <dbReference type="ARBA" id="ARBA00022691"/>
    </source>
</evidence>
<reference evidence="10 11" key="1">
    <citation type="submission" date="2020-08" db="EMBL/GenBank/DDBJ databases">
        <title>Genomic Encyclopedia of Type Strains, Phase IV (KMG-IV): sequencing the most valuable type-strain genomes for metagenomic binning, comparative biology and taxonomic classification.</title>
        <authorList>
            <person name="Goeker M."/>
        </authorList>
    </citation>
    <scope>NUCLEOTIDE SEQUENCE [LARGE SCALE GENOMIC DNA]</scope>
    <source>
        <strain evidence="10 11">DSM 106146</strain>
    </source>
</reference>